<dbReference type="Pfam" id="PF03816">
    <property type="entry name" value="LytR_cpsA_psr"/>
    <property type="match status" value="1"/>
</dbReference>
<sequence>MNHPDDQQTLLAELLAKPPQQHPLPPALPRPVRIRPLTRPPNATQRQRPWWHYAIVACLAFVSLSFGLVVGRISLAAYTIRENVVAMHVTAVPPVVEATPTMALPTPEPTLSPTPAPLVFAALEQPSATATPATLVLATADASLPSHAPPPNATPTLLSLPTPIPLPALGSAPVPTLMPTVGVAPVSGNPINLLLLGSDRRPDEGWQSRSDAIMIVRLEPEQQRIALLSLPRDLIVRIPGYGYARVNSTTVVGDANAQLGGGGELARRTISELLGIPIHHVVRADFSAFITAIDAIGGITIEVEHELYDPTYPTMDYRYMVAHFLPGRQHMNGELALMYSRVRHPDSDYFRARRQQQVVQAIIQRVRDQHMLNQVQMLADVSSALRDHIKTDMSFEQMLGVAWAFRNFSPEQLERYTLDENLTSMGLGDDPYAITANPGAIAYVVGQLLGR</sequence>
<comment type="similarity">
    <text evidence="1">Belongs to the LytR/CpsA/Psr (LCP) family.</text>
</comment>
<evidence type="ECO:0000313" key="5">
    <source>
        <dbReference type="Proteomes" id="UP000220527"/>
    </source>
</evidence>
<dbReference type="Proteomes" id="UP000220527">
    <property type="component" value="Unassembled WGS sequence"/>
</dbReference>
<organism evidence="4 5">
    <name type="scientific">Candidatus Viridilinea mediisalina</name>
    <dbReference type="NCBI Taxonomy" id="2024553"/>
    <lineage>
        <taxon>Bacteria</taxon>
        <taxon>Bacillati</taxon>
        <taxon>Chloroflexota</taxon>
        <taxon>Chloroflexia</taxon>
        <taxon>Chloroflexales</taxon>
        <taxon>Chloroflexineae</taxon>
        <taxon>Oscillochloridaceae</taxon>
        <taxon>Candidatus Viridilinea</taxon>
    </lineage>
</organism>
<feature type="transmembrane region" description="Helical" evidence="2">
    <location>
        <begin position="50"/>
        <end position="71"/>
    </location>
</feature>
<dbReference type="EMBL" id="NQWI01000087">
    <property type="protein sequence ID" value="PDW02115.1"/>
    <property type="molecule type" value="Genomic_DNA"/>
</dbReference>
<protein>
    <recommendedName>
        <fullName evidence="3">Cell envelope-related transcriptional attenuator domain-containing protein</fullName>
    </recommendedName>
</protein>
<keyword evidence="5" id="KW-1185">Reference proteome</keyword>
<dbReference type="PANTHER" id="PTHR33392:SF6">
    <property type="entry name" value="POLYISOPRENYL-TEICHOIC ACID--PEPTIDOGLYCAN TEICHOIC ACID TRANSFERASE TAGU"/>
    <property type="match status" value="1"/>
</dbReference>
<gene>
    <name evidence="4" type="ORF">CJ255_15640</name>
</gene>
<dbReference type="InterPro" id="IPR050922">
    <property type="entry name" value="LytR/CpsA/Psr_CW_biosynth"/>
</dbReference>
<evidence type="ECO:0000259" key="3">
    <source>
        <dbReference type="Pfam" id="PF03816"/>
    </source>
</evidence>
<keyword evidence="2" id="KW-1133">Transmembrane helix</keyword>
<keyword evidence="2" id="KW-0812">Transmembrane</keyword>
<reference evidence="5" key="1">
    <citation type="submission" date="2017-08" db="EMBL/GenBank/DDBJ databases">
        <authorList>
            <person name="Grouzdev D.S."/>
            <person name="Gaisin V.A."/>
            <person name="Rysina M.S."/>
            <person name="Gorlenko V.M."/>
        </authorList>
    </citation>
    <scope>NUCLEOTIDE SEQUENCE [LARGE SCALE GENOMIC DNA]</scope>
    <source>
        <strain evidence="5">Kir15-3F</strain>
    </source>
</reference>
<evidence type="ECO:0000256" key="2">
    <source>
        <dbReference type="SAM" id="Phobius"/>
    </source>
</evidence>
<comment type="caution">
    <text evidence="4">The sequence shown here is derived from an EMBL/GenBank/DDBJ whole genome shotgun (WGS) entry which is preliminary data.</text>
</comment>
<dbReference type="OrthoDB" id="153585at2"/>
<keyword evidence="2" id="KW-0472">Membrane</keyword>
<accession>A0A2A6RGV9</accession>
<dbReference type="InterPro" id="IPR004474">
    <property type="entry name" value="LytR_CpsA_psr"/>
</dbReference>
<name>A0A2A6RGV9_9CHLR</name>
<dbReference type="Gene3D" id="3.40.630.190">
    <property type="entry name" value="LCP protein"/>
    <property type="match status" value="1"/>
</dbReference>
<proteinExistence type="inferred from homology"/>
<feature type="domain" description="Cell envelope-related transcriptional attenuator" evidence="3">
    <location>
        <begin position="209"/>
        <end position="367"/>
    </location>
</feature>
<evidence type="ECO:0000256" key="1">
    <source>
        <dbReference type="ARBA" id="ARBA00006068"/>
    </source>
</evidence>
<dbReference type="PANTHER" id="PTHR33392">
    <property type="entry name" value="POLYISOPRENYL-TEICHOIC ACID--PEPTIDOGLYCAN TEICHOIC ACID TRANSFERASE TAGU"/>
    <property type="match status" value="1"/>
</dbReference>
<dbReference type="AlphaFoldDB" id="A0A2A6RGV9"/>
<dbReference type="NCBIfam" id="TIGR00350">
    <property type="entry name" value="lytR_cpsA_psr"/>
    <property type="match status" value="1"/>
</dbReference>
<evidence type="ECO:0000313" key="4">
    <source>
        <dbReference type="EMBL" id="PDW02115.1"/>
    </source>
</evidence>
<dbReference type="RefSeq" id="WP_097645034.1">
    <property type="nucleotide sequence ID" value="NZ_NQWI01000087.1"/>
</dbReference>